<dbReference type="PANTHER" id="PTHR43289">
    <property type="entry name" value="MITOGEN-ACTIVATED PROTEIN KINASE KINASE KINASE 20-RELATED"/>
    <property type="match status" value="1"/>
</dbReference>
<keyword evidence="7" id="KW-0472">Membrane</keyword>
<dbReference type="GO" id="GO:0005524">
    <property type="term" value="F:ATP binding"/>
    <property type="evidence" value="ECO:0007669"/>
    <property type="project" value="UniProtKB-UniRule"/>
</dbReference>
<evidence type="ECO:0000256" key="3">
    <source>
        <dbReference type="ARBA" id="ARBA00022777"/>
    </source>
</evidence>
<keyword evidence="4 5" id="KW-0067">ATP-binding</keyword>
<feature type="region of interest" description="Disordered" evidence="6">
    <location>
        <begin position="394"/>
        <end position="464"/>
    </location>
</feature>
<evidence type="ECO:0000313" key="10">
    <source>
        <dbReference type="Proteomes" id="UP000034883"/>
    </source>
</evidence>
<keyword evidence="7" id="KW-1133">Transmembrane helix</keyword>
<dbReference type="STRING" id="927083.DB32_006863"/>
<dbReference type="PANTHER" id="PTHR43289:SF6">
    <property type="entry name" value="SERINE_THREONINE-PROTEIN KINASE NEKL-3"/>
    <property type="match status" value="1"/>
</dbReference>
<evidence type="ECO:0000256" key="7">
    <source>
        <dbReference type="SAM" id="Phobius"/>
    </source>
</evidence>
<evidence type="ECO:0000256" key="4">
    <source>
        <dbReference type="ARBA" id="ARBA00022840"/>
    </source>
</evidence>
<dbReference type="Proteomes" id="UP000034883">
    <property type="component" value="Chromosome"/>
</dbReference>
<dbReference type="AlphaFoldDB" id="A0A0F6SH27"/>
<reference evidence="9 10" key="1">
    <citation type="submission" date="2015-03" db="EMBL/GenBank/DDBJ databases">
        <title>Genome assembly of Sandaracinus amylolyticus DSM 53668.</title>
        <authorList>
            <person name="Sharma G."/>
            <person name="Subramanian S."/>
        </authorList>
    </citation>
    <scope>NUCLEOTIDE SEQUENCE [LARGE SCALE GENOMIC DNA]</scope>
    <source>
        <strain evidence="9 10">DSM 53668</strain>
    </source>
</reference>
<dbReference type="GO" id="GO:0004674">
    <property type="term" value="F:protein serine/threonine kinase activity"/>
    <property type="evidence" value="ECO:0007669"/>
    <property type="project" value="TreeGrafter"/>
</dbReference>
<dbReference type="SUPFAM" id="SSF56112">
    <property type="entry name" value="Protein kinase-like (PK-like)"/>
    <property type="match status" value="1"/>
</dbReference>
<feature type="binding site" evidence="5">
    <location>
        <position position="47"/>
    </location>
    <ligand>
        <name>ATP</name>
        <dbReference type="ChEBI" id="CHEBI:30616"/>
    </ligand>
</feature>
<dbReference type="Gene3D" id="1.10.510.10">
    <property type="entry name" value="Transferase(Phosphotransferase) domain 1"/>
    <property type="match status" value="1"/>
</dbReference>
<gene>
    <name evidence="9" type="ORF">DB32_006863</name>
</gene>
<organism evidence="9 10">
    <name type="scientific">Sandaracinus amylolyticus</name>
    <dbReference type="NCBI Taxonomy" id="927083"/>
    <lineage>
        <taxon>Bacteria</taxon>
        <taxon>Pseudomonadati</taxon>
        <taxon>Myxococcota</taxon>
        <taxon>Polyangia</taxon>
        <taxon>Polyangiales</taxon>
        <taxon>Sandaracinaceae</taxon>
        <taxon>Sandaracinus</taxon>
    </lineage>
</organism>
<protein>
    <submittedName>
        <fullName evidence="9">Adenylate cyclase</fullName>
    </submittedName>
</protein>
<dbReference type="CDD" id="cd14014">
    <property type="entry name" value="STKc_PknB_like"/>
    <property type="match status" value="1"/>
</dbReference>
<evidence type="ECO:0000256" key="6">
    <source>
        <dbReference type="SAM" id="MobiDB-lite"/>
    </source>
</evidence>
<evidence type="ECO:0000313" key="9">
    <source>
        <dbReference type="EMBL" id="AKF09714.1"/>
    </source>
</evidence>
<dbReference type="OrthoDB" id="9779541at2"/>
<evidence type="ECO:0000259" key="8">
    <source>
        <dbReference type="PROSITE" id="PS50011"/>
    </source>
</evidence>
<dbReference type="EMBL" id="CP011125">
    <property type="protein sequence ID" value="AKF09714.1"/>
    <property type="molecule type" value="Genomic_DNA"/>
</dbReference>
<evidence type="ECO:0000256" key="5">
    <source>
        <dbReference type="PROSITE-ProRule" id="PRU10141"/>
    </source>
</evidence>
<evidence type="ECO:0000256" key="1">
    <source>
        <dbReference type="ARBA" id="ARBA00022679"/>
    </source>
</evidence>
<dbReference type="KEGG" id="samy:DB32_006863"/>
<dbReference type="InterPro" id="IPR017441">
    <property type="entry name" value="Protein_kinase_ATP_BS"/>
</dbReference>
<feature type="domain" description="Protein kinase" evidence="8">
    <location>
        <begin position="18"/>
        <end position="282"/>
    </location>
</feature>
<proteinExistence type="predicted"/>
<dbReference type="InterPro" id="IPR000719">
    <property type="entry name" value="Prot_kinase_dom"/>
</dbReference>
<keyword evidence="3" id="KW-0418">Kinase</keyword>
<dbReference type="SMART" id="SM00220">
    <property type="entry name" value="S_TKc"/>
    <property type="match status" value="1"/>
</dbReference>
<dbReference type="InterPro" id="IPR011009">
    <property type="entry name" value="Kinase-like_dom_sf"/>
</dbReference>
<dbReference type="PROSITE" id="PS50011">
    <property type="entry name" value="PROTEIN_KINASE_DOM"/>
    <property type="match status" value="1"/>
</dbReference>
<feature type="transmembrane region" description="Helical" evidence="7">
    <location>
        <begin position="330"/>
        <end position="351"/>
    </location>
</feature>
<dbReference type="Gene3D" id="3.30.200.20">
    <property type="entry name" value="Phosphorylase Kinase, domain 1"/>
    <property type="match status" value="1"/>
</dbReference>
<dbReference type="PROSITE" id="PS00107">
    <property type="entry name" value="PROTEIN_KINASE_ATP"/>
    <property type="match status" value="1"/>
</dbReference>
<feature type="region of interest" description="Disordered" evidence="6">
    <location>
        <begin position="291"/>
        <end position="322"/>
    </location>
</feature>
<dbReference type="RefSeq" id="WP_053236740.1">
    <property type="nucleotide sequence ID" value="NZ_CP011125.1"/>
</dbReference>
<evidence type="ECO:0000256" key="2">
    <source>
        <dbReference type="ARBA" id="ARBA00022741"/>
    </source>
</evidence>
<keyword evidence="7" id="KW-0812">Transmembrane</keyword>
<accession>A0A0F6SH27</accession>
<keyword evidence="2 5" id="KW-0547">Nucleotide-binding</keyword>
<feature type="compositionally biased region" description="Basic and acidic residues" evidence="6">
    <location>
        <begin position="443"/>
        <end position="453"/>
    </location>
</feature>
<keyword evidence="10" id="KW-1185">Reference proteome</keyword>
<name>A0A0F6SH27_9BACT</name>
<dbReference type="PROSITE" id="PS00108">
    <property type="entry name" value="PROTEIN_KINASE_ST"/>
    <property type="match status" value="1"/>
</dbReference>
<sequence length="464" mass="48921">MPILTPEERVGSLLAGRYRLESILGSGGTSVVFRASHTWTGRPVALKLLKPEHARDKGLVMRFLREARTASTIVHPNVVTILDMGTDPGGDVYLAMELLEGSSLGEILDRESTLSPERTVELLRPIMEALAIAHERGIVHRDIKPDNVLIGDRGDGVVRPILLDFGMAKMTEAAWGHATQSGLIVGTPFYMSPEQAEGASDVGAASDAWSMGVLLYRCLTGVLPFFASSPTSLLLAIVRGDHVTVSERAPHVPAALASVVERALRVDRAERYADMREMLAAIDRAARGEVEPMRASGTLPTPTAPLRSVPERASEVVSDARPGDRRRTSAIVALLAALVLAAIGVGVVGLGGEPVVASPTPAATPADVVPSAAQPVAPDETAREPIATTGATLVEPASAPPSADGMREEARARAALPSAPVEIGAAPIEPAPSPRRRRGLARSFDDREREEGAARSGSGLATEW</sequence>
<dbReference type="Pfam" id="PF00069">
    <property type="entry name" value="Pkinase"/>
    <property type="match status" value="1"/>
</dbReference>
<dbReference type="InterPro" id="IPR008271">
    <property type="entry name" value="Ser/Thr_kinase_AS"/>
</dbReference>
<keyword evidence="1" id="KW-0808">Transferase</keyword>